<comment type="subcellular location">
    <subcellularLocation>
        <location evidence="1 7">Membrane</location>
        <topology evidence="1 7">Multi-pass membrane protein</topology>
    </subcellularLocation>
</comment>
<dbReference type="InterPro" id="IPR018499">
    <property type="entry name" value="Tetraspanin/Peripherin"/>
</dbReference>
<comment type="caution">
    <text evidence="8">The sequence shown here is derived from an EMBL/GenBank/DDBJ whole genome shotgun (WGS) entry which is preliminary data.</text>
</comment>
<keyword evidence="5 7" id="KW-0472">Membrane</keyword>
<feature type="transmembrane region" description="Helical" evidence="7">
    <location>
        <begin position="53"/>
        <end position="74"/>
    </location>
</feature>
<name>A0A5N5LTW2_PANHP</name>
<evidence type="ECO:0000313" key="8">
    <source>
        <dbReference type="EMBL" id="KAB5546088.1"/>
    </source>
</evidence>
<proteinExistence type="inferred from homology"/>
<gene>
    <name evidence="8" type="ORF">PHYPO_G00068100</name>
</gene>
<keyword evidence="9" id="KW-1185">Reference proteome</keyword>
<dbReference type="PIRSF" id="PIRSF002419">
    <property type="entry name" value="Tetraspanin"/>
    <property type="match status" value="1"/>
</dbReference>
<feature type="transmembrane region" description="Helical" evidence="7">
    <location>
        <begin position="12"/>
        <end position="33"/>
    </location>
</feature>
<dbReference type="Pfam" id="PF00335">
    <property type="entry name" value="Tetraspanin"/>
    <property type="match status" value="1"/>
</dbReference>
<feature type="disulfide bond" evidence="6">
    <location>
        <begin position="143"/>
        <end position="174"/>
    </location>
</feature>
<dbReference type="PANTHER" id="PTHR19282">
    <property type="entry name" value="TETRASPANIN"/>
    <property type="match status" value="1"/>
</dbReference>
<dbReference type="Proteomes" id="UP000327468">
    <property type="component" value="Chromosome 16"/>
</dbReference>
<dbReference type="AlphaFoldDB" id="A0A5N5LTW2"/>
<reference evidence="8 9" key="1">
    <citation type="submission" date="2019-06" db="EMBL/GenBank/DDBJ databases">
        <title>A chromosome-scale genome assembly of the striped catfish, Pangasianodon hypophthalmus.</title>
        <authorList>
            <person name="Wen M."/>
            <person name="Zahm M."/>
            <person name="Roques C."/>
            <person name="Cabau C."/>
            <person name="Klopp C."/>
            <person name="Donnadieu C."/>
            <person name="Jouanno E."/>
            <person name="Avarre J.-C."/>
            <person name="Campet M."/>
            <person name="Ha T.T.T."/>
            <person name="Dugue R."/>
            <person name="Lampietro C."/>
            <person name="Louis A."/>
            <person name="Herpin A."/>
            <person name="Echchiki A."/>
            <person name="Berthelot C."/>
            <person name="Parey E."/>
            <person name="Roest-Crollius H."/>
            <person name="Braasch I."/>
            <person name="Postlethwait J."/>
            <person name="Bobe J."/>
            <person name="Montfort J."/>
            <person name="Bouchez O."/>
            <person name="Begum T."/>
            <person name="Schartl M."/>
            <person name="Guiguen Y."/>
        </authorList>
    </citation>
    <scope>NUCLEOTIDE SEQUENCE [LARGE SCALE GENOMIC DNA]</scope>
    <source>
        <strain evidence="8 9">Indonesia</strain>
        <tissue evidence="8">Blood</tissue>
    </source>
</reference>
<dbReference type="InterPro" id="IPR000301">
    <property type="entry name" value="Tetraspanin_animals"/>
</dbReference>
<keyword evidence="4 7" id="KW-1133">Transmembrane helix</keyword>
<organism evidence="8 9">
    <name type="scientific">Pangasianodon hypophthalmus</name>
    <name type="common">Striped catfish</name>
    <name type="synonym">Helicophagus hypophthalmus</name>
    <dbReference type="NCBI Taxonomy" id="310915"/>
    <lineage>
        <taxon>Eukaryota</taxon>
        <taxon>Metazoa</taxon>
        <taxon>Chordata</taxon>
        <taxon>Craniata</taxon>
        <taxon>Vertebrata</taxon>
        <taxon>Euteleostomi</taxon>
        <taxon>Actinopterygii</taxon>
        <taxon>Neopterygii</taxon>
        <taxon>Teleostei</taxon>
        <taxon>Ostariophysi</taxon>
        <taxon>Siluriformes</taxon>
        <taxon>Pangasiidae</taxon>
        <taxon>Pangasianodon</taxon>
    </lineage>
</organism>
<keyword evidence="3 7" id="KW-0812">Transmembrane</keyword>
<evidence type="ECO:0000256" key="5">
    <source>
        <dbReference type="ARBA" id="ARBA00023136"/>
    </source>
</evidence>
<evidence type="ECO:0000256" key="2">
    <source>
        <dbReference type="ARBA" id="ARBA00006840"/>
    </source>
</evidence>
<dbReference type="InterPro" id="IPR008952">
    <property type="entry name" value="Tetraspanin_EC2_sf"/>
</dbReference>
<dbReference type="OrthoDB" id="10033535at2759"/>
<protein>
    <recommendedName>
        <fullName evidence="7">Tetraspanin</fullName>
    </recommendedName>
</protein>
<dbReference type="GO" id="GO:1900746">
    <property type="term" value="P:regulation of vascular endothelial growth factor signaling pathway"/>
    <property type="evidence" value="ECO:0007669"/>
    <property type="project" value="TreeGrafter"/>
</dbReference>
<feature type="transmembrane region" description="Helical" evidence="7">
    <location>
        <begin position="81"/>
        <end position="105"/>
    </location>
</feature>
<keyword evidence="6" id="KW-1015">Disulfide bond</keyword>
<accession>A0A5N5LTW2</accession>
<feature type="transmembrane region" description="Helical" evidence="7">
    <location>
        <begin position="202"/>
        <end position="227"/>
    </location>
</feature>
<dbReference type="PRINTS" id="PR00259">
    <property type="entry name" value="TMFOUR"/>
</dbReference>
<dbReference type="Gene3D" id="1.10.1450.10">
    <property type="entry name" value="Tetraspanin"/>
    <property type="match status" value="1"/>
</dbReference>
<evidence type="ECO:0000256" key="1">
    <source>
        <dbReference type="ARBA" id="ARBA00004141"/>
    </source>
</evidence>
<dbReference type="SUPFAM" id="SSF48652">
    <property type="entry name" value="Tetraspanin"/>
    <property type="match status" value="1"/>
</dbReference>
<evidence type="ECO:0000256" key="6">
    <source>
        <dbReference type="PIRSR" id="PIRSR002419-1"/>
    </source>
</evidence>
<evidence type="ECO:0000256" key="3">
    <source>
        <dbReference type="ARBA" id="ARBA00022692"/>
    </source>
</evidence>
<dbReference type="GO" id="GO:0005886">
    <property type="term" value="C:plasma membrane"/>
    <property type="evidence" value="ECO:0007669"/>
    <property type="project" value="TreeGrafter"/>
</dbReference>
<dbReference type="EMBL" id="VFJC01000017">
    <property type="protein sequence ID" value="KAB5546088.1"/>
    <property type="molecule type" value="Genomic_DNA"/>
</dbReference>
<evidence type="ECO:0000313" key="9">
    <source>
        <dbReference type="Proteomes" id="UP000327468"/>
    </source>
</evidence>
<comment type="similarity">
    <text evidence="2 7">Belongs to the tetraspanin (TM4SF) family.</text>
</comment>
<evidence type="ECO:0000256" key="7">
    <source>
        <dbReference type="RuleBase" id="RU361218"/>
    </source>
</evidence>
<evidence type="ECO:0000256" key="4">
    <source>
        <dbReference type="ARBA" id="ARBA00022989"/>
    </source>
</evidence>
<dbReference type="PANTHER" id="PTHR19282:SF456">
    <property type="entry name" value="CD63 MOLECULE"/>
    <property type="match status" value="1"/>
</dbReference>
<sequence length="237" mass="25859">MEGGMKCVKFLFFFFNFIFWLCGLALIIVGVVAKTAVPSLPAIKQVASTASPIVIIVVGVVVFFIAFFGCCGAWKDNYCMVTTFAILLSFIIIIEIGIAIAVYVFRSKITTLVDEGLHDMIKEYKTNEEIKVNVDNMQQELKCCGVVNASDWVDYKPDKISVPDSCCKNVTANCGDGGIKDGKNIYSEGCGAAVEKALKQNVLWIGVAALVIAFIEILGVVFACTLMRGIRKGYEVM</sequence>